<evidence type="ECO:0000256" key="1">
    <source>
        <dbReference type="SAM" id="Phobius"/>
    </source>
</evidence>
<accession>A0ABU9ITI4</accession>
<feature type="transmembrane region" description="Helical" evidence="1">
    <location>
        <begin position="52"/>
        <end position="74"/>
    </location>
</feature>
<feature type="transmembrane region" description="Helical" evidence="1">
    <location>
        <begin position="20"/>
        <end position="40"/>
    </location>
</feature>
<keyword evidence="1" id="KW-1133">Transmembrane helix</keyword>
<protein>
    <submittedName>
        <fullName evidence="2">DUF4184 family protein</fullName>
    </submittedName>
</protein>
<dbReference type="Pfam" id="PF13803">
    <property type="entry name" value="DUF4184"/>
    <property type="match status" value="1"/>
</dbReference>
<keyword evidence="1" id="KW-0472">Membrane</keyword>
<gene>
    <name evidence="2" type="ORF">AAEO57_14325</name>
</gene>
<dbReference type="RefSeq" id="WP_341693711.1">
    <property type="nucleotide sequence ID" value="NZ_JBBYHS010000014.1"/>
</dbReference>
<dbReference type="InterPro" id="IPR025238">
    <property type="entry name" value="DUF4184"/>
</dbReference>
<dbReference type="EMBL" id="JBBYHS010000014">
    <property type="protein sequence ID" value="MEL1254962.1"/>
    <property type="molecule type" value="Genomic_DNA"/>
</dbReference>
<keyword evidence="1" id="KW-0812">Transmembrane</keyword>
<sequence>MPFTFSHPAIVLPLNYLPKNWFSLTGLIIGSMVPDFEYFIRMKVKSIYSHTLDGIFWFDFPFALLLCFLFHNIVKKLLFQNLPKGFQIRFSTFKEFDWNNYFKNNWFVIIISILIGTVSHLFWDSFTHDHGYFVNHISSLQKTFIISDIKIPALKIAQHSSTAIGGAIILYAFFKLPKSSRPISSINKNYWILLLLISTMILFFRFNIGLETNEYGNIIVSVIASILLSLIFTPLVLTSNKFSINQKIN</sequence>
<keyword evidence="3" id="KW-1185">Reference proteome</keyword>
<proteinExistence type="predicted"/>
<dbReference type="Proteomes" id="UP001485226">
    <property type="component" value="Unassembled WGS sequence"/>
</dbReference>
<evidence type="ECO:0000313" key="2">
    <source>
        <dbReference type="EMBL" id="MEL1254962.1"/>
    </source>
</evidence>
<feature type="transmembrane region" description="Helical" evidence="1">
    <location>
        <begin position="215"/>
        <end position="237"/>
    </location>
</feature>
<name>A0ABU9ITI4_9FLAO</name>
<evidence type="ECO:0000313" key="3">
    <source>
        <dbReference type="Proteomes" id="UP001485226"/>
    </source>
</evidence>
<feature type="transmembrane region" description="Helical" evidence="1">
    <location>
        <begin position="106"/>
        <end position="123"/>
    </location>
</feature>
<reference evidence="2 3" key="1">
    <citation type="submission" date="2024-04" db="EMBL/GenBank/DDBJ databases">
        <title>Flavobacterium sp. DGU38 16S ribosomal RNA gene Genome sequencing and assembly.</title>
        <authorList>
            <person name="Park S."/>
        </authorList>
    </citation>
    <scope>NUCLEOTIDE SEQUENCE [LARGE SCALE GENOMIC DNA]</scope>
    <source>
        <strain evidence="2 3">DGU38</strain>
    </source>
</reference>
<comment type="caution">
    <text evidence="2">The sequence shown here is derived from an EMBL/GenBank/DDBJ whole genome shotgun (WGS) entry which is preliminary data.</text>
</comment>
<feature type="transmembrane region" description="Helical" evidence="1">
    <location>
        <begin position="190"/>
        <end position="209"/>
    </location>
</feature>
<organism evidence="2 3">
    <name type="scientific">Flavobacterium calami</name>
    <dbReference type="NCBI Taxonomy" id="3139144"/>
    <lineage>
        <taxon>Bacteria</taxon>
        <taxon>Pseudomonadati</taxon>
        <taxon>Bacteroidota</taxon>
        <taxon>Flavobacteriia</taxon>
        <taxon>Flavobacteriales</taxon>
        <taxon>Flavobacteriaceae</taxon>
        <taxon>Flavobacterium</taxon>
    </lineage>
</organism>